<keyword evidence="2" id="KW-1185">Reference proteome</keyword>
<gene>
    <name evidence="1" type="ORF">ECPE_LOCUS1860</name>
</gene>
<dbReference type="InterPro" id="IPR043502">
    <property type="entry name" value="DNA/RNA_pol_sf"/>
</dbReference>
<dbReference type="Proteomes" id="UP000272942">
    <property type="component" value="Unassembled WGS sequence"/>
</dbReference>
<dbReference type="SUPFAM" id="SSF56672">
    <property type="entry name" value="DNA/RNA polymerases"/>
    <property type="match status" value="1"/>
</dbReference>
<protein>
    <submittedName>
        <fullName evidence="3">Reverse transcriptase</fullName>
    </submittedName>
</protein>
<accession>A0A183A4H5</accession>
<evidence type="ECO:0000313" key="2">
    <source>
        <dbReference type="Proteomes" id="UP000272942"/>
    </source>
</evidence>
<organism evidence="3">
    <name type="scientific">Echinostoma caproni</name>
    <dbReference type="NCBI Taxonomy" id="27848"/>
    <lineage>
        <taxon>Eukaryota</taxon>
        <taxon>Metazoa</taxon>
        <taxon>Spiralia</taxon>
        <taxon>Lophotrochozoa</taxon>
        <taxon>Platyhelminthes</taxon>
        <taxon>Trematoda</taxon>
        <taxon>Digenea</taxon>
        <taxon>Plagiorchiida</taxon>
        <taxon>Echinostomata</taxon>
        <taxon>Echinostomatoidea</taxon>
        <taxon>Echinostomatidae</taxon>
        <taxon>Echinostoma</taxon>
    </lineage>
</organism>
<reference evidence="1 2" key="2">
    <citation type="submission" date="2018-11" db="EMBL/GenBank/DDBJ databases">
        <authorList>
            <consortium name="Pathogen Informatics"/>
        </authorList>
    </citation>
    <scope>NUCLEOTIDE SEQUENCE [LARGE SCALE GENOMIC DNA]</scope>
    <source>
        <strain evidence="1 2">Egypt</strain>
    </source>
</reference>
<dbReference type="EMBL" id="UZAN01017342">
    <property type="protein sequence ID" value="VDP47991.1"/>
    <property type="molecule type" value="Genomic_DNA"/>
</dbReference>
<name>A0A183A4H5_9TREM</name>
<sequence>MPITSHLQHLIVQRSGNVRGIEVPSVKLEVDGAPVYLKRRVLSYGQWEGVMKALQKMEQDGVISKFESSAWTAPIVVAMKIDDKTLGICRDNRLRLNPRLW</sequence>
<dbReference type="OrthoDB" id="10056300at2759"/>
<dbReference type="WBParaSite" id="ECPE_0000186001-mRNA-1">
    <property type="protein sequence ID" value="ECPE_0000186001-mRNA-1"/>
    <property type="gene ID" value="ECPE_0000186001"/>
</dbReference>
<proteinExistence type="predicted"/>
<reference evidence="3" key="1">
    <citation type="submission" date="2016-06" db="UniProtKB">
        <authorList>
            <consortium name="WormBaseParasite"/>
        </authorList>
    </citation>
    <scope>IDENTIFICATION</scope>
</reference>
<dbReference type="Gene3D" id="3.10.10.10">
    <property type="entry name" value="HIV Type 1 Reverse Transcriptase, subunit A, domain 1"/>
    <property type="match status" value="1"/>
</dbReference>
<dbReference type="AlphaFoldDB" id="A0A183A4H5"/>
<evidence type="ECO:0000313" key="1">
    <source>
        <dbReference type="EMBL" id="VDP47991.1"/>
    </source>
</evidence>
<evidence type="ECO:0000313" key="3">
    <source>
        <dbReference type="WBParaSite" id="ECPE_0000186001-mRNA-1"/>
    </source>
</evidence>